<dbReference type="SUPFAM" id="SSF58104">
    <property type="entry name" value="Methyl-accepting chemotaxis protein (MCP) signaling domain"/>
    <property type="match status" value="1"/>
</dbReference>
<evidence type="ECO:0000256" key="8">
    <source>
        <dbReference type="ARBA" id="ARBA00029447"/>
    </source>
</evidence>
<dbReference type="Gene3D" id="1.10.287.950">
    <property type="entry name" value="Methyl-accepting chemotaxis protein"/>
    <property type="match status" value="1"/>
</dbReference>
<feature type="transmembrane region" description="Helical" evidence="10">
    <location>
        <begin position="296"/>
        <end position="318"/>
    </location>
</feature>
<dbReference type="PROSITE" id="PS50111">
    <property type="entry name" value="CHEMOTAXIS_TRANSDUC_2"/>
    <property type="match status" value="1"/>
</dbReference>
<dbReference type="InterPro" id="IPR004090">
    <property type="entry name" value="Chemotax_Me-accpt_rcpt"/>
</dbReference>
<comment type="subcellular location">
    <subcellularLocation>
        <location evidence="1">Cell membrane</location>
        <topology evidence="1">Multi-pass membrane protein</topology>
    </subcellularLocation>
</comment>
<proteinExistence type="inferred from homology"/>
<keyword evidence="2" id="KW-1003">Cell membrane</keyword>
<protein>
    <submittedName>
        <fullName evidence="12">Methyl-accepting chemotaxis protein</fullName>
    </submittedName>
</protein>
<sequence length="651" mass="70741">MKFRSRVMSLVIGAVLVPLTLSLFVNTLSTITEIEHENEQRLISIRDIKKAQLESQLVSVKDNLYAIADVIEADFENVTSDKMHKLLNKLNSELHFYDIFVISPSGDVIYTAAREADYQTNLANGPFKNSGLGKLFSDLQYSDKEFASADFAPYAPSNNAPAAFVGVPKIIAGERWIIATQFSIDSINALMQLRTGMGRTGETYLIGPDKRMRSDSYLDPIGHSISASFTGTVTKNGVDTQASDAVLQGKTRVEEVIDYNNNPVLSAYTPVDFFGVTWGLLAEIDIAEINEPINQLLIISLFELFIAIAVACIIGWYVSRTVMRPLGGEPSEMQHMMQQVAKGDLTLDINDAAPTSLRGALNNLIHNLRNMMQQMGVTSEQLAATAEELSTVTNTTEQNLTRQASELDTIVTAVNQMAVTVKEVSARSSDVANEVSDAHQASQNSMKELEHSEQLTEKLSLQIEASHLSMNALADNISGITSLLDVIRGVAEQTNLLALNAAIEAARAGESGRGFAVVADEVRNLARRTQESTHLIEKVIADVSTQSANAVSQFNDSLLGADETKQSINIVAKSIREIVNAVNNVNQQILSVSAATEQQATVAASIDESLVSLRDIGQQNLEGSHETSSSSRQVAEVAESLNSMIKQFKLA</sequence>
<dbReference type="CDD" id="cd11386">
    <property type="entry name" value="MCP_signal"/>
    <property type="match status" value="1"/>
</dbReference>
<dbReference type="InterPro" id="IPR033479">
    <property type="entry name" value="dCache_1"/>
</dbReference>
<dbReference type="Gene3D" id="3.30.450.20">
    <property type="entry name" value="PAS domain"/>
    <property type="match status" value="1"/>
</dbReference>
<evidence type="ECO:0000259" key="11">
    <source>
        <dbReference type="PROSITE" id="PS50111"/>
    </source>
</evidence>
<keyword evidence="5 10" id="KW-1133">Transmembrane helix</keyword>
<organism evidence="12 13">
    <name type="scientific">Rheinheimera baltica</name>
    <dbReference type="NCBI Taxonomy" id="67576"/>
    <lineage>
        <taxon>Bacteria</taxon>
        <taxon>Pseudomonadati</taxon>
        <taxon>Pseudomonadota</taxon>
        <taxon>Gammaproteobacteria</taxon>
        <taxon>Chromatiales</taxon>
        <taxon>Chromatiaceae</taxon>
        <taxon>Rheinheimera</taxon>
    </lineage>
</organism>
<evidence type="ECO:0000313" key="13">
    <source>
        <dbReference type="Proteomes" id="UP001231109"/>
    </source>
</evidence>
<dbReference type="PANTHER" id="PTHR32089">
    <property type="entry name" value="METHYL-ACCEPTING CHEMOTAXIS PROTEIN MCPB"/>
    <property type="match status" value="1"/>
</dbReference>
<dbReference type="PANTHER" id="PTHR32089:SF120">
    <property type="entry name" value="METHYL-ACCEPTING CHEMOTAXIS PROTEIN TLPQ"/>
    <property type="match status" value="1"/>
</dbReference>
<evidence type="ECO:0000256" key="9">
    <source>
        <dbReference type="PROSITE-ProRule" id="PRU00284"/>
    </source>
</evidence>
<evidence type="ECO:0000256" key="5">
    <source>
        <dbReference type="ARBA" id="ARBA00022989"/>
    </source>
</evidence>
<dbReference type="RefSeq" id="WP_305975998.1">
    <property type="nucleotide sequence ID" value="NZ_JAPJDY010000009.1"/>
</dbReference>
<comment type="caution">
    <text evidence="12">The sequence shown here is derived from an EMBL/GenBank/DDBJ whole genome shotgun (WGS) entry which is preliminary data.</text>
</comment>
<keyword evidence="13" id="KW-1185">Reference proteome</keyword>
<feature type="domain" description="Methyl-accepting transducer" evidence="11">
    <location>
        <begin position="378"/>
        <end position="614"/>
    </location>
</feature>
<comment type="similarity">
    <text evidence="8">Belongs to the methyl-accepting chemotaxis (MCP) protein family.</text>
</comment>
<gene>
    <name evidence="12" type="ORF">ORJ04_11600</name>
</gene>
<evidence type="ECO:0000256" key="6">
    <source>
        <dbReference type="ARBA" id="ARBA00023136"/>
    </source>
</evidence>
<dbReference type="PRINTS" id="PR00260">
    <property type="entry name" value="CHEMTRNSDUCR"/>
</dbReference>
<evidence type="ECO:0000313" key="12">
    <source>
        <dbReference type="EMBL" id="MDP5136590.1"/>
    </source>
</evidence>
<keyword evidence="7 9" id="KW-0807">Transducer</keyword>
<evidence type="ECO:0000256" key="10">
    <source>
        <dbReference type="SAM" id="Phobius"/>
    </source>
</evidence>
<dbReference type="Pfam" id="PF02743">
    <property type="entry name" value="dCache_1"/>
    <property type="match status" value="1"/>
</dbReference>
<keyword evidence="6 10" id="KW-0472">Membrane</keyword>
<keyword evidence="3" id="KW-0145">Chemotaxis</keyword>
<dbReference type="EMBL" id="JAPJDZ010000027">
    <property type="protein sequence ID" value="MDP5136590.1"/>
    <property type="molecule type" value="Genomic_DNA"/>
</dbReference>
<dbReference type="InterPro" id="IPR004089">
    <property type="entry name" value="MCPsignal_dom"/>
</dbReference>
<accession>A0ABT9I0L9</accession>
<reference evidence="12 13" key="1">
    <citation type="submission" date="2022-11" db="EMBL/GenBank/DDBJ databases">
        <title>Viruses from the air-sea interface of a natural surface slick.</title>
        <authorList>
            <person name="Rahlff J."/>
            <person name="Holmfeldt K."/>
        </authorList>
    </citation>
    <scope>NUCLEOTIDE SEQUENCE [LARGE SCALE GENOMIC DNA]</scope>
    <source>
        <strain evidence="12 13">SMS4</strain>
    </source>
</reference>
<evidence type="ECO:0000256" key="4">
    <source>
        <dbReference type="ARBA" id="ARBA00022692"/>
    </source>
</evidence>
<dbReference type="Proteomes" id="UP001231109">
    <property type="component" value="Unassembled WGS sequence"/>
</dbReference>
<name>A0ABT9I0L9_9GAMM</name>
<evidence type="ECO:0000256" key="2">
    <source>
        <dbReference type="ARBA" id="ARBA00022475"/>
    </source>
</evidence>
<dbReference type="Pfam" id="PF00015">
    <property type="entry name" value="MCPsignal"/>
    <property type="match status" value="1"/>
</dbReference>
<dbReference type="SMART" id="SM00283">
    <property type="entry name" value="MA"/>
    <property type="match status" value="1"/>
</dbReference>
<evidence type="ECO:0000256" key="1">
    <source>
        <dbReference type="ARBA" id="ARBA00004651"/>
    </source>
</evidence>
<evidence type="ECO:0000256" key="3">
    <source>
        <dbReference type="ARBA" id="ARBA00022500"/>
    </source>
</evidence>
<evidence type="ECO:0000256" key="7">
    <source>
        <dbReference type="ARBA" id="ARBA00023224"/>
    </source>
</evidence>
<keyword evidence="4 10" id="KW-0812">Transmembrane</keyword>